<dbReference type="Proteomes" id="UP000789570">
    <property type="component" value="Unassembled WGS sequence"/>
</dbReference>
<feature type="region of interest" description="Disordered" evidence="4">
    <location>
        <begin position="42"/>
        <end position="64"/>
    </location>
</feature>
<reference evidence="5" key="1">
    <citation type="submission" date="2021-06" db="EMBL/GenBank/DDBJ databases">
        <authorList>
            <person name="Kallberg Y."/>
            <person name="Tangrot J."/>
            <person name="Rosling A."/>
        </authorList>
    </citation>
    <scope>NUCLEOTIDE SEQUENCE</scope>
    <source>
        <strain evidence="5">UK204</strain>
    </source>
</reference>
<comment type="similarity">
    <text evidence="3">Belongs to the MT-A70-like family.</text>
</comment>
<evidence type="ECO:0000256" key="3">
    <source>
        <dbReference type="PROSITE-ProRule" id="PRU00489"/>
    </source>
</evidence>
<dbReference type="PROSITE" id="PS51592">
    <property type="entry name" value="SAM_MTA70L_2"/>
    <property type="match status" value="1"/>
</dbReference>
<dbReference type="InterPro" id="IPR029063">
    <property type="entry name" value="SAM-dependent_MTases_sf"/>
</dbReference>
<dbReference type="InterPro" id="IPR045123">
    <property type="entry name" value="METTL14-like"/>
</dbReference>
<dbReference type="GO" id="GO:0036396">
    <property type="term" value="C:RNA N6-methyladenosine methyltransferase complex"/>
    <property type="evidence" value="ECO:0007669"/>
    <property type="project" value="TreeGrafter"/>
</dbReference>
<comment type="subcellular location">
    <subcellularLocation>
        <location evidence="1">Nucleus</location>
    </subcellularLocation>
</comment>
<organism evidence="5 6">
    <name type="scientific">Funneliformis caledonium</name>
    <dbReference type="NCBI Taxonomy" id="1117310"/>
    <lineage>
        <taxon>Eukaryota</taxon>
        <taxon>Fungi</taxon>
        <taxon>Fungi incertae sedis</taxon>
        <taxon>Mucoromycota</taxon>
        <taxon>Glomeromycotina</taxon>
        <taxon>Glomeromycetes</taxon>
        <taxon>Glomerales</taxon>
        <taxon>Glomeraceae</taxon>
        <taxon>Funneliformis</taxon>
    </lineage>
</organism>
<evidence type="ECO:0000256" key="1">
    <source>
        <dbReference type="ARBA" id="ARBA00004123"/>
    </source>
</evidence>
<keyword evidence="2" id="KW-0539">Nucleus</keyword>
<comment type="caution">
    <text evidence="5">The sequence shown here is derived from an EMBL/GenBank/DDBJ whole genome shotgun (WGS) entry which is preliminary data.</text>
</comment>
<dbReference type="PANTHER" id="PTHR13107:SF0">
    <property type="entry name" value="N6-ADENOSINE-METHYLTRANSFERASE NON-CATALYTIC SUBUNIT"/>
    <property type="match status" value="1"/>
</dbReference>
<protein>
    <submittedName>
        <fullName evidence="5">3538_t:CDS:1</fullName>
    </submittedName>
</protein>
<keyword evidence="6" id="KW-1185">Reference proteome</keyword>
<evidence type="ECO:0000256" key="2">
    <source>
        <dbReference type="ARBA" id="ARBA00023242"/>
    </source>
</evidence>
<dbReference type="Pfam" id="PF05063">
    <property type="entry name" value="MT-A70"/>
    <property type="match status" value="1"/>
</dbReference>
<dbReference type="GO" id="GO:0003729">
    <property type="term" value="F:mRNA binding"/>
    <property type="evidence" value="ECO:0007669"/>
    <property type="project" value="TreeGrafter"/>
</dbReference>
<evidence type="ECO:0000313" key="6">
    <source>
        <dbReference type="Proteomes" id="UP000789570"/>
    </source>
</evidence>
<dbReference type="InterPro" id="IPR007757">
    <property type="entry name" value="MT-A70-like"/>
</dbReference>
<sequence>MDDNYKVDVEELKIAHNRLTVVLRERQKRRRLQLASVEEFKDPFPSQKRDKKPKRSVAQKPRAQNISIDNKIASSGSKNANKYQKRIADNFEFKVPYPKKTLTMNILDEKQKYQINEYHNLYQDGEKTIRNDYCQHFVDSGRRPQNFIRDTELSQRFDEYPKLKELTKKKNALVAERATPPTYLKADLRTLDLKSLGTKFDVILIDPPLQEYCRRSPLVAGSNSDYWTYDEIISFYAAATPSFIFIWSGDADGLDRGRQLLLKWGYRRCEDIVWIKTNKKWKGSHFIEPRSVFQRTKEHCIMGIKGTVRRSTDGHFIHCNVDTDVIISEEPHYGVGTAKPEELYHIIEHFCLGRRRLELFGEDHNIRPGWLTVGLGLSSSNFDVTTYSSYFSEPNGHLLGSTNEIEALRPKSPPIRDNSTAKLGAQGNIIKQKTKKPPQTTSNIMPVPSMPPTLPAFPHRWIPPPMDAKVYGTPSIDGNIYGK</sequence>
<name>A0A9N9DW35_9GLOM</name>
<evidence type="ECO:0000313" key="5">
    <source>
        <dbReference type="EMBL" id="CAG8650154.1"/>
    </source>
</evidence>
<evidence type="ECO:0000256" key="4">
    <source>
        <dbReference type="SAM" id="MobiDB-lite"/>
    </source>
</evidence>
<dbReference type="EMBL" id="CAJVPQ010004379">
    <property type="protein sequence ID" value="CAG8650154.1"/>
    <property type="molecule type" value="Genomic_DNA"/>
</dbReference>
<dbReference type="GO" id="GO:0005634">
    <property type="term" value="C:nucleus"/>
    <property type="evidence" value="ECO:0007669"/>
    <property type="project" value="UniProtKB-SubCell"/>
</dbReference>
<dbReference type="PROSITE" id="PS51143">
    <property type="entry name" value="MT_A70"/>
    <property type="match status" value="1"/>
</dbReference>
<dbReference type="PANTHER" id="PTHR13107">
    <property type="entry name" value="N6-ADENOSINE-METHYLTRANSFERASE NON-CATALYTIC SUBUNIT"/>
    <property type="match status" value="1"/>
</dbReference>
<proteinExistence type="inferred from homology"/>
<dbReference type="SUPFAM" id="SSF53335">
    <property type="entry name" value="S-adenosyl-L-methionine-dependent methyltransferases"/>
    <property type="match status" value="1"/>
</dbReference>
<dbReference type="OrthoDB" id="14833at2759"/>
<accession>A0A9N9DW35</accession>
<dbReference type="AlphaFoldDB" id="A0A9N9DW35"/>
<gene>
    <name evidence="5" type="ORF">FCALED_LOCUS11024</name>
</gene>